<name>A0AA39ZY10_9PEZI</name>
<gene>
    <name evidence="3" type="ORF">B0H67DRAFT_687817</name>
</gene>
<feature type="signal peptide" evidence="2">
    <location>
        <begin position="1"/>
        <end position="19"/>
    </location>
</feature>
<feature type="chain" id="PRO_5041403088" evidence="2">
    <location>
        <begin position="20"/>
        <end position="290"/>
    </location>
</feature>
<dbReference type="Proteomes" id="UP001172102">
    <property type="component" value="Unassembled WGS sequence"/>
</dbReference>
<comment type="caution">
    <text evidence="3">The sequence shown here is derived from an EMBL/GenBank/DDBJ whole genome shotgun (WGS) entry which is preliminary data.</text>
</comment>
<evidence type="ECO:0000313" key="4">
    <source>
        <dbReference type="Proteomes" id="UP001172102"/>
    </source>
</evidence>
<reference evidence="3" key="1">
    <citation type="submission" date="2023-06" db="EMBL/GenBank/DDBJ databases">
        <title>Genome-scale phylogeny and comparative genomics of the fungal order Sordariales.</title>
        <authorList>
            <consortium name="Lawrence Berkeley National Laboratory"/>
            <person name="Hensen N."/>
            <person name="Bonometti L."/>
            <person name="Westerberg I."/>
            <person name="Brannstrom I.O."/>
            <person name="Guillou S."/>
            <person name="Cros-Aarteil S."/>
            <person name="Calhoun S."/>
            <person name="Haridas S."/>
            <person name="Kuo A."/>
            <person name="Mondo S."/>
            <person name="Pangilinan J."/>
            <person name="Riley R."/>
            <person name="Labutti K."/>
            <person name="Andreopoulos B."/>
            <person name="Lipzen A."/>
            <person name="Chen C."/>
            <person name="Yanf M."/>
            <person name="Daum C."/>
            <person name="Ng V."/>
            <person name="Clum A."/>
            <person name="Steindorff A."/>
            <person name="Ohm R."/>
            <person name="Martin F."/>
            <person name="Silar P."/>
            <person name="Natvig D."/>
            <person name="Lalanne C."/>
            <person name="Gautier V."/>
            <person name="Ament-Velasquez S.L."/>
            <person name="Kruys A."/>
            <person name="Hutchinson M.I."/>
            <person name="Powell A.J."/>
            <person name="Barry K."/>
            <person name="Miller A.N."/>
            <person name="Grigoriev I.V."/>
            <person name="Debuchy R."/>
            <person name="Gladieux P."/>
            <person name="Thoren M.H."/>
            <person name="Johannesson H."/>
        </authorList>
    </citation>
    <scope>NUCLEOTIDE SEQUENCE</scope>
    <source>
        <strain evidence="3">SMH4607-1</strain>
    </source>
</reference>
<evidence type="ECO:0000256" key="2">
    <source>
        <dbReference type="SAM" id="SignalP"/>
    </source>
</evidence>
<accession>A0AA39ZY10</accession>
<dbReference type="AlphaFoldDB" id="A0AA39ZY10"/>
<dbReference type="EMBL" id="JAUKUA010000007">
    <property type="protein sequence ID" value="KAK0705700.1"/>
    <property type="molecule type" value="Genomic_DNA"/>
</dbReference>
<proteinExistence type="predicted"/>
<evidence type="ECO:0000256" key="1">
    <source>
        <dbReference type="SAM" id="MobiDB-lite"/>
    </source>
</evidence>
<feature type="region of interest" description="Disordered" evidence="1">
    <location>
        <begin position="259"/>
        <end position="290"/>
    </location>
</feature>
<organism evidence="3 4">
    <name type="scientific">Lasiosphaeris hirsuta</name>
    <dbReference type="NCBI Taxonomy" id="260670"/>
    <lineage>
        <taxon>Eukaryota</taxon>
        <taxon>Fungi</taxon>
        <taxon>Dikarya</taxon>
        <taxon>Ascomycota</taxon>
        <taxon>Pezizomycotina</taxon>
        <taxon>Sordariomycetes</taxon>
        <taxon>Sordariomycetidae</taxon>
        <taxon>Sordariales</taxon>
        <taxon>Lasiosphaeriaceae</taxon>
        <taxon>Lasiosphaeris</taxon>
    </lineage>
</organism>
<sequence>MAPLSPLLTLSTLLSPTSAIPSPRAACVAGQTLPGLWTIGSMTIAYTPDELARSGNATFTLTSSLTSPATTETVRCALRFNSLCELAGTPADPDLHLWLQVNLQVASVTVNHPWACDGVAAGASYVAGTADVVLECPEESLDDGLVCVGGGGRVDGSVVLPEAQGGEWGGVGGWAAGKYLVGAARRGRAMAHALAHIDTVQPGSEKAGADKFEPARFDPEEREKSKEEAGQEVSVQSLITQGDEKVMIDELEHRLCSPSCRNEAIPGPASGVRYGTRKATRPVTPEFKES</sequence>
<protein>
    <submittedName>
        <fullName evidence="3">Uncharacterized protein</fullName>
    </submittedName>
</protein>
<keyword evidence="2" id="KW-0732">Signal</keyword>
<evidence type="ECO:0000313" key="3">
    <source>
        <dbReference type="EMBL" id="KAK0705700.1"/>
    </source>
</evidence>
<keyword evidence="4" id="KW-1185">Reference proteome</keyword>